<name>A0A317FIZ7_9PROT</name>
<organism evidence="1 2">
    <name type="scientific">Falsiroseomonas bella</name>
    <dbReference type="NCBI Taxonomy" id="2184016"/>
    <lineage>
        <taxon>Bacteria</taxon>
        <taxon>Pseudomonadati</taxon>
        <taxon>Pseudomonadota</taxon>
        <taxon>Alphaproteobacteria</taxon>
        <taxon>Acetobacterales</taxon>
        <taxon>Roseomonadaceae</taxon>
        <taxon>Falsiroseomonas</taxon>
    </lineage>
</organism>
<accession>A0A317FIZ7</accession>
<reference evidence="2" key="1">
    <citation type="submission" date="2018-05" db="EMBL/GenBank/DDBJ databases">
        <authorList>
            <person name="Du Z."/>
            <person name="Wang X."/>
        </authorList>
    </citation>
    <scope>NUCLEOTIDE SEQUENCE [LARGE SCALE GENOMIC DNA]</scope>
    <source>
        <strain evidence="2">CQN31</strain>
    </source>
</reference>
<protein>
    <submittedName>
        <fullName evidence="1">L-asparaginase II</fullName>
    </submittedName>
</protein>
<dbReference type="InterPro" id="IPR010349">
    <property type="entry name" value="Asparaginase_II"/>
</dbReference>
<dbReference type="PANTHER" id="PTHR42110">
    <property type="entry name" value="L-ASPARAGINASE, PUTATIVE (AFU_ORTHOLOGUE AFUA_3G11890)-RELATED"/>
    <property type="match status" value="1"/>
</dbReference>
<sequence length="368" mass="38710">MPNGVEVVELARVWRGPVMESVHHGVVVVADTGGTLRHAWGSAGWVNTPRSALKPFQAIALVESGAADALGLTDEHIALACASHHAQPFQVALLGDWLGRLGMTEDSLICGPAVPRGAEDIAAAYAHGGPRRVFNNCSGKHCGFLSMAKHMGGGHDYANPDHPAQRLYRDVLSEFTGLDADSLPHGGDGCGLPAIGVPMSAMAKAAARFGVGQAVSERRRAAVRRVANAMAAYPDHIAAKDSPTARMIRYTDGNVLLKGGAEGYLLACVRDRGLGIAIKVADGDASGRAKMGVLARILGRVHALPTEEAELLIAAVEPALTDSNGREIGRVEVVVQRPQPTKPTKASLGFWMSEVPGAGVLELFEDRR</sequence>
<dbReference type="Proteomes" id="UP000245765">
    <property type="component" value="Unassembled WGS sequence"/>
</dbReference>
<keyword evidence="2" id="KW-1185">Reference proteome</keyword>
<comment type="caution">
    <text evidence="1">The sequence shown here is derived from an EMBL/GenBank/DDBJ whole genome shotgun (WGS) entry which is preliminary data.</text>
</comment>
<evidence type="ECO:0000313" key="1">
    <source>
        <dbReference type="EMBL" id="PWS37556.1"/>
    </source>
</evidence>
<dbReference type="Pfam" id="PF06089">
    <property type="entry name" value="Asparaginase_II"/>
    <property type="match status" value="1"/>
</dbReference>
<dbReference type="AlphaFoldDB" id="A0A317FIZ7"/>
<proteinExistence type="predicted"/>
<dbReference type="RefSeq" id="WP_109870664.1">
    <property type="nucleotide sequence ID" value="NZ_QGNA01000002.1"/>
</dbReference>
<dbReference type="EMBL" id="QGNA01000002">
    <property type="protein sequence ID" value="PWS37556.1"/>
    <property type="molecule type" value="Genomic_DNA"/>
</dbReference>
<gene>
    <name evidence="1" type="ORF">DFH01_12075</name>
</gene>
<dbReference type="PANTHER" id="PTHR42110:SF1">
    <property type="entry name" value="L-ASPARAGINASE, PUTATIVE (AFU_ORTHOLOGUE AFUA_3G11890)-RELATED"/>
    <property type="match status" value="1"/>
</dbReference>
<dbReference type="OrthoDB" id="9780674at2"/>
<evidence type="ECO:0000313" key="2">
    <source>
        <dbReference type="Proteomes" id="UP000245765"/>
    </source>
</evidence>